<dbReference type="SUPFAM" id="SSF82895">
    <property type="entry name" value="TSP-1 type 1 repeat"/>
    <property type="match status" value="1"/>
</dbReference>
<evidence type="ECO:0000313" key="1">
    <source>
        <dbReference type="EMBL" id="CAD7225913.1"/>
    </source>
</evidence>
<protein>
    <submittedName>
        <fullName evidence="1">Uncharacterized protein</fullName>
    </submittedName>
</protein>
<name>A0A7R8ZJC4_9CRUS</name>
<dbReference type="InterPro" id="IPR000884">
    <property type="entry name" value="TSP1_rpt"/>
</dbReference>
<organism evidence="1">
    <name type="scientific">Cyprideis torosa</name>
    <dbReference type="NCBI Taxonomy" id="163714"/>
    <lineage>
        <taxon>Eukaryota</taxon>
        <taxon>Metazoa</taxon>
        <taxon>Ecdysozoa</taxon>
        <taxon>Arthropoda</taxon>
        <taxon>Crustacea</taxon>
        <taxon>Oligostraca</taxon>
        <taxon>Ostracoda</taxon>
        <taxon>Podocopa</taxon>
        <taxon>Podocopida</taxon>
        <taxon>Cytherocopina</taxon>
        <taxon>Cytheroidea</taxon>
        <taxon>Cytherideidae</taxon>
        <taxon>Cyprideis</taxon>
    </lineage>
</organism>
<accession>A0A7R8ZJC4</accession>
<dbReference type="AlphaFoldDB" id="A0A7R8ZJC4"/>
<sequence length="195" mass="21431">MSFKGLCVSLGSEIQGRFVDVLLSSAPSFSHAAVTSLRSLDSLILVNFEFFLFAHLATHSSRAHLEEFGDLLIAGMRNHNGQMWLGGFQLDSRSVVLTEAPLDAIPSSDPQPVSALPAPPGWSAWSPWTKCDDHCIPGDKQERRRECRTNDVLLLIYPKAKILSPVKASIAGTKAEFCNHWQSSVIRCDLPQEGD</sequence>
<reference evidence="1" key="1">
    <citation type="submission" date="2020-11" db="EMBL/GenBank/DDBJ databases">
        <authorList>
            <person name="Tran Van P."/>
        </authorList>
    </citation>
    <scope>NUCLEOTIDE SEQUENCE</scope>
</reference>
<dbReference type="InterPro" id="IPR036383">
    <property type="entry name" value="TSP1_rpt_sf"/>
</dbReference>
<dbReference type="Gene3D" id="2.20.100.10">
    <property type="entry name" value="Thrombospondin type-1 (TSP1) repeat"/>
    <property type="match status" value="1"/>
</dbReference>
<dbReference type="EMBL" id="OB660689">
    <property type="protein sequence ID" value="CAD7225913.1"/>
    <property type="molecule type" value="Genomic_DNA"/>
</dbReference>
<dbReference type="PROSITE" id="PS50092">
    <property type="entry name" value="TSP1"/>
    <property type="match status" value="1"/>
</dbReference>
<proteinExistence type="predicted"/>
<gene>
    <name evidence="1" type="ORF">CTOB1V02_LOCUS3841</name>
</gene>